<reference evidence="1 2" key="2">
    <citation type="journal article" date="2016" name="Genome Announc.">
        <title>Permanent Draft Genome Sequences for Two Variants of Frankia sp. Strain CpI1, the First Frankia Strain Isolated from Root Nodules of Comptonia peregrina.</title>
        <authorList>
            <person name="Oshone R."/>
            <person name="Hurst S.G.IV."/>
            <person name="Abebe-Akele F."/>
            <person name="Simpson S."/>
            <person name="Morris K."/>
            <person name="Thomas W.K."/>
            <person name="Tisa L.S."/>
        </authorList>
    </citation>
    <scope>NUCLEOTIDE SEQUENCE [LARGE SCALE GENOMIC DNA]</scope>
    <source>
        <strain evidence="2">CpI1-S</strain>
    </source>
</reference>
<evidence type="ECO:0000313" key="1">
    <source>
        <dbReference type="EMBL" id="KJE24860.1"/>
    </source>
</evidence>
<dbReference type="Proteomes" id="UP000032545">
    <property type="component" value="Unassembled WGS sequence"/>
</dbReference>
<protein>
    <submittedName>
        <fullName evidence="1">Uncharacterized protein</fullName>
    </submittedName>
</protein>
<dbReference type="AlphaFoldDB" id="A0A0D8BL79"/>
<dbReference type="EMBL" id="JYFN01000004">
    <property type="protein sequence ID" value="KJE24860.1"/>
    <property type="molecule type" value="Genomic_DNA"/>
</dbReference>
<reference evidence="2" key="1">
    <citation type="submission" date="2015-02" db="EMBL/GenBank/DDBJ databases">
        <title>Draft Genome of Frankia sp. CpI1-S.</title>
        <authorList>
            <person name="Oshone R.T."/>
            <person name="Ngom M."/>
            <person name="Ghodhbane-Gtari F."/>
            <person name="Gtari M."/>
            <person name="Morris K."/>
            <person name="Thomas K."/>
            <person name="Sen A."/>
            <person name="Tisa L.S."/>
        </authorList>
    </citation>
    <scope>NUCLEOTIDE SEQUENCE [LARGE SCALE GENOMIC DNA]</scope>
    <source>
        <strain evidence="2">CpI1-S</strain>
    </source>
</reference>
<sequence>MKYQMLIELQVVGPLDDLDEVSDRLADALYELHDVIDPDLSTNLKTGRLDVTMIVDVATLEEALRKTLAATRAAVHATGGSTPDWDQMFREVGTQARELTDA</sequence>
<name>A0A0D8BL79_9ACTN</name>
<proteinExistence type="predicted"/>
<comment type="caution">
    <text evidence="1">The sequence shown here is derived from an EMBL/GenBank/DDBJ whole genome shotgun (WGS) entry which is preliminary data.</text>
</comment>
<evidence type="ECO:0000313" key="2">
    <source>
        <dbReference type="Proteomes" id="UP000032545"/>
    </source>
</evidence>
<keyword evidence="2" id="KW-1185">Reference proteome</keyword>
<gene>
    <name evidence="1" type="ORF">FF36_00867</name>
</gene>
<dbReference type="PATRIC" id="fig|1502723.3.peg.3440"/>
<organism evidence="1 2">
    <name type="scientific">Frankia torreyi</name>
    <dbReference type="NCBI Taxonomy" id="1856"/>
    <lineage>
        <taxon>Bacteria</taxon>
        <taxon>Bacillati</taxon>
        <taxon>Actinomycetota</taxon>
        <taxon>Actinomycetes</taxon>
        <taxon>Frankiales</taxon>
        <taxon>Frankiaceae</taxon>
        <taxon>Frankia</taxon>
    </lineage>
</organism>
<accession>A0A0D8BL79</accession>